<evidence type="ECO:0000313" key="3">
    <source>
        <dbReference type="EMBL" id="CUV04997.1"/>
    </source>
</evidence>
<dbReference type="VEuPathDB" id="CryptoDB:ChTU502y2012_414g0390"/>
<dbReference type="Gene3D" id="1.20.5.190">
    <property type="match status" value="1"/>
</dbReference>
<dbReference type="AlphaFoldDB" id="A0A0S4TDU4"/>
<reference evidence="4 5" key="3">
    <citation type="submission" date="2017-10" db="EMBL/GenBank/DDBJ databases">
        <title>Consistent, comparative and evidence-based genome annotation and re-annotation for the closely-related species, Cryptosporidium parvum, C. hominis and C. tyzzeri.</title>
        <authorList>
            <person name="Baptista R.P."/>
            <person name="Li Y."/>
            <person name="Sateriale A."/>
            <person name="Striepen B."/>
            <person name="Kissinger J.C."/>
        </authorList>
    </citation>
    <scope>NUCLEOTIDE SEQUENCE [LARGE SCALE GENOMIC DNA]</scope>
    <source>
        <strain evidence="4">30976</strain>
    </source>
</reference>
<accession>A0A0S4TDU4</accession>
<dbReference type="Pfam" id="PF00612">
    <property type="entry name" value="IQ"/>
    <property type="match status" value="2"/>
</dbReference>
<evidence type="ECO:0000256" key="2">
    <source>
        <dbReference type="SAM" id="MobiDB-lite"/>
    </source>
</evidence>
<dbReference type="VEuPathDB" id="CryptoDB:CHUDEA3_1380"/>
<name>A0A0S4TDU4_CRYHO</name>
<feature type="compositionally biased region" description="Polar residues" evidence="2">
    <location>
        <begin position="9"/>
        <end position="20"/>
    </location>
</feature>
<reference evidence="4 5" key="1">
    <citation type="submission" date="2014-11" db="EMBL/GenBank/DDBJ databases">
        <title>Comparative genomic analysis of Cryptosporidium hominis reveals occurrence of genetic recombination in virulent subtypes.</title>
        <authorList>
            <person name="Guo Y."/>
            <person name="Tang K."/>
            <person name="Frace M."/>
            <person name="Li N."/>
            <person name="Roellig D.M."/>
            <person name="Sammons S."/>
            <person name="Knipe K."/>
            <person name="Rowe L."/>
            <person name="Feng Y."/>
            <person name="Xiao L."/>
        </authorList>
    </citation>
    <scope>NUCLEOTIDE SEQUENCE [LARGE SCALE GENOMIC DNA]</scope>
    <source>
        <strain evidence="4">30976</strain>
    </source>
</reference>
<dbReference type="Proteomes" id="UP001429100">
    <property type="component" value="Unassembled WGS sequence"/>
</dbReference>
<evidence type="ECO:0000256" key="1">
    <source>
        <dbReference type="SAM" id="Coils"/>
    </source>
</evidence>
<evidence type="ECO:0000313" key="4">
    <source>
        <dbReference type="EMBL" id="PPS92832.1"/>
    </source>
</evidence>
<sequence length="652" mass="76272">MFSRLYNRNVDSNNQNSGKSNRIRITLKDRINSREAAKFPITESRSFINHGERDDYSVVRRSNTIGRIIQNGSQQIFYPINPNNNFTRQQMRGCYNSNIVQNSHSNFQQNGSIDSALSSRRSNEFNTIQSLRSTSDLASKISSNVVLAEDQEPRIARNKVKSITSSIPLNLIEKDSAERLKSSINSQINEIEDSENERLNSNRNRYGLSLDLYSLTEDSARKIKPELSVELECSINETNENNEVLVRSISLQKEKLPNLEIFPLETVNSSNSKSNNRENCELRRFIDNNEITGLISKLNKSAFYFVRFNLLLHLAAIVIQCYFRRYLCKKYLYFRKYGPIKLLNTSAMQIQACWRSFLTRFGASLCEGTPSNNGSHKCINEYNWSTLHEKNFTEIVKKRNQNAKCIQNFWRNIYLKNINIEREILTNSIFSARALAKETIEKFLLGYLVRKNADSRYKLVPIKWSWSVQEISEIFILQKIRNRWSEPKKMWFNQEENVYRYNLFLSNGIHQVVFKVYYKNKECKGDQDYTILCNSSLETTPSDEFQFVNNISVYNSNYTVSAFKYMRDRISYINFSTINYLDNLNPDIMQNIEQDLGYIALSPSYKQRLDIEYSETEYENSPYKEFDRIKNDVINTPSTNLDYSPGTQHFIH</sequence>
<gene>
    <name evidence="3" type="ORF">CHUDEA3_1380</name>
    <name evidence="4" type="ORF">GY17_00002660</name>
</gene>
<protein>
    <submittedName>
        <fullName evidence="4">IQ calmodulin-binding motif containing protein</fullName>
    </submittedName>
</protein>
<dbReference type="InterPro" id="IPR000048">
    <property type="entry name" value="IQ_motif_EF-hand-BS"/>
</dbReference>
<feature type="region of interest" description="Disordered" evidence="2">
    <location>
        <begin position="1"/>
        <end position="22"/>
    </location>
</feature>
<keyword evidence="5" id="KW-1185">Reference proteome</keyword>
<dbReference type="VEuPathDB" id="CryptoDB:Chro.30170"/>
<dbReference type="EMBL" id="LN877949">
    <property type="protein sequence ID" value="CUV04997.1"/>
    <property type="molecule type" value="Genomic_DNA"/>
</dbReference>
<reference evidence="3" key="2">
    <citation type="submission" date="2015-08" db="EMBL/GenBank/DDBJ databases">
        <authorList>
            <person name="Babu N.S."/>
            <person name="Beckwith C.J."/>
            <person name="Beseler K.G."/>
            <person name="Brison A."/>
            <person name="Carone J.V."/>
            <person name="Caskin T.P."/>
            <person name="Diamond M."/>
            <person name="Durham M.E."/>
            <person name="Foxe J.M."/>
            <person name="Go M."/>
            <person name="Henderson B.A."/>
            <person name="Jones I.B."/>
            <person name="McGettigan J.A."/>
            <person name="Micheletti S.J."/>
            <person name="Nasrallah M.E."/>
            <person name="Ortiz D."/>
            <person name="Piller C.R."/>
            <person name="Privatt S.R."/>
            <person name="Schneider S.L."/>
            <person name="Sharp S."/>
            <person name="Smith T.C."/>
            <person name="Stanton J.D."/>
            <person name="Ullery H.E."/>
            <person name="Wilson R.J."/>
            <person name="Serrano M.G."/>
            <person name="Buck G."/>
            <person name="Lee V."/>
            <person name="Wang Y."/>
            <person name="Carvalho R."/>
            <person name="Voegtly L."/>
            <person name="Shi R."/>
            <person name="Duckworth R."/>
            <person name="Johnson A."/>
            <person name="Loviza R."/>
            <person name="Walstead R."/>
            <person name="Shah Z."/>
            <person name="Kiflezghi M."/>
            <person name="Wade K."/>
            <person name="Ball S.L."/>
            <person name="Bradley K.W."/>
            <person name="Asai D.J."/>
            <person name="Bowman C.A."/>
            <person name="Russell D.A."/>
            <person name="Pope W.H."/>
            <person name="Jacobs-Sera D."/>
            <person name="Hendrix R.W."/>
            <person name="Hatfull G.F."/>
        </authorList>
    </citation>
    <scope>NUCLEOTIDE SEQUENCE [LARGE SCALE GENOMIC DNA]</scope>
</reference>
<proteinExistence type="predicted"/>
<feature type="coiled-coil region" evidence="1">
    <location>
        <begin position="174"/>
        <end position="204"/>
    </location>
</feature>
<keyword evidence="1" id="KW-0175">Coiled coil</keyword>
<dbReference type="Proteomes" id="UP000199752">
    <property type="component" value="Chromosome 3"/>
</dbReference>
<organism evidence="3">
    <name type="scientific">Cryptosporidium hominis</name>
    <dbReference type="NCBI Taxonomy" id="237895"/>
    <lineage>
        <taxon>Eukaryota</taxon>
        <taxon>Sar</taxon>
        <taxon>Alveolata</taxon>
        <taxon>Apicomplexa</taxon>
        <taxon>Conoidasida</taxon>
        <taxon>Coccidia</taxon>
        <taxon>Eucoccidiorida</taxon>
        <taxon>Eimeriorina</taxon>
        <taxon>Cryptosporidiidae</taxon>
        <taxon>Cryptosporidium</taxon>
    </lineage>
</organism>
<evidence type="ECO:0000313" key="5">
    <source>
        <dbReference type="Proteomes" id="UP001429100"/>
    </source>
</evidence>
<dbReference type="EMBL" id="JTAI01000028">
    <property type="protein sequence ID" value="PPS92832.1"/>
    <property type="molecule type" value="Genomic_DNA"/>
</dbReference>
<dbReference type="VEuPathDB" id="CryptoDB:GY17_00002660"/>
<dbReference type="OrthoDB" id="338227at2759"/>